<feature type="domain" description="CRAL-TRIO" evidence="1">
    <location>
        <begin position="60"/>
        <end position="130"/>
    </location>
</feature>
<dbReference type="AlphaFoldDB" id="A0A427AG24"/>
<dbReference type="Proteomes" id="UP000287651">
    <property type="component" value="Unassembled WGS sequence"/>
</dbReference>
<dbReference type="InterPro" id="IPR036865">
    <property type="entry name" value="CRAL-TRIO_dom_sf"/>
</dbReference>
<dbReference type="InterPro" id="IPR001251">
    <property type="entry name" value="CRAL-TRIO_dom"/>
</dbReference>
<accession>A0A427AG24</accession>
<reference evidence="2 3" key="1">
    <citation type="journal article" date="2014" name="Agronomy (Basel)">
        <title>A Draft Genome Sequence for Ensete ventricosum, the Drought-Tolerant Tree Against Hunger.</title>
        <authorList>
            <person name="Harrison J."/>
            <person name="Moore K.A."/>
            <person name="Paszkiewicz K."/>
            <person name="Jones T."/>
            <person name="Grant M."/>
            <person name="Ambacheew D."/>
            <person name="Muzemil S."/>
            <person name="Studholme D.J."/>
        </authorList>
    </citation>
    <scope>NUCLEOTIDE SEQUENCE [LARGE SCALE GENOMIC DNA]</scope>
</reference>
<sequence length="131" mass="15355">MVSCVMLLHRQPDLGWMKRLQQILGRKHKRNLHVSIISSSLKFSADWSCYHVQASYNVIFIMLQAIYVLHPTLGLRTAVFALQLFVDGEVFLGMHSSSFIVWKKVVYVDRLLQLFRYVPREQLTIPDFVFQ</sequence>
<organism evidence="2 3">
    <name type="scientific">Ensete ventricosum</name>
    <name type="common">Abyssinian banana</name>
    <name type="synonym">Musa ensete</name>
    <dbReference type="NCBI Taxonomy" id="4639"/>
    <lineage>
        <taxon>Eukaryota</taxon>
        <taxon>Viridiplantae</taxon>
        <taxon>Streptophyta</taxon>
        <taxon>Embryophyta</taxon>
        <taxon>Tracheophyta</taxon>
        <taxon>Spermatophyta</taxon>
        <taxon>Magnoliopsida</taxon>
        <taxon>Liliopsida</taxon>
        <taxon>Zingiberales</taxon>
        <taxon>Musaceae</taxon>
        <taxon>Ensete</taxon>
    </lineage>
</organism>
<dbReference type="EMBL" id="AMZH03002555">
    <property type="protein sequence ID" value="RRT75195.1"/>
    <property type="molecule type" value="Genomic_DNA"/>
</dbReference>
<comment type="caution">
    <text evidence="2">The sequence shown here is derived from an EMBL/GenBank/DDBJ whole genome shotgun (WGS) entry which is preliminary data.</text>
</comment>
<name>A0A427AG24_ENSVE</name>
<protein>
    <recommendedName>
        <fullName evidence="1">CRAL-TRIO domain-containing protein</fullName>
    </recommendedName>
</protein>
<proteinExistence type="predicted"/>
<gene>
    <name evidence="2" type="ORF">B296_00003256</name>
</gene>
<evidence type="ECO:0000259" key="1">
    <source>
        <dbReference type="Pfam" id="PF13716"/>
    </source>
</evidence>
<evidence type="ECO:0000313" key="2">
    <source>
        <dbReference type="EMBL" id="RRT75195.1"/>
    </source>
</evidence>
<dbReference type="Gene3D" id="3.40.525.10">
    <property type="entry name" value="CRAL-TRIO lipid binding domain"/>
    <property type="match status" value="1"/>
</dbReference>
<dbReference type="Pfam" id="PF13716">
    <property type="entry name" value="CRAL_TRIO_2"/>
    <property type="match status" value="1"/>
</dbReference>
<evidence type="ECO:0000313" key="3">
    <source>
        <dbReference type="Proteomes" id="UP000287651"/>
    </source>
</evidence>